<feature type="transmembrane region" description="Helical" evidence="6">
    <location>
        <begin position="485"/>
        <end position="506"/>
    </location>
</feature>
<dbReference type="Proteomes" id="UP001305414">
    <property type="component" value="Unassembled WGS sequence"/>
</dbReference>
<dbReference type="AlphaFoldDB" id="A0AAN7ZB97"/>
<evidence type="ECO:0000256" key="1">
    <source>
        <dbReference type="ARBA" id="ARBA00004141"/>
    </source>
</evidence>
<dbReference type="GO" id="GO:0005886">
    <property type="term" value="C:plasma membrane"/>
    <property type="evidence" value="ECO:0007669"/>
    <property type="project" value="TreeGrafter"/>
</dbReference>
<feature type="transmembrane region" description="Helical" evidence="6">
    <location>
        <begin position="206"/>
        <end position="226"/>
    </location>
</feature>
<keyword evidence="8" id="KW-1185">Reference proteome</keyword>
<feature type="transmembrane region" description="Helical" evidence="6">
    <location>
        <begin position="126"/>
        <end position="143"/>
    </location>
</feature>
<dbReference type="PANTHER" id="PTHR19432">
    <property type="entry name" value="SUGAR TRANSPORTER"/>
    <property type="match status" value="1"/>
</dbReference>
<gene>
    <name evidence="7" type="ORF">RRF57_008212</name>
</gene>
<proteinExistence type="predicted"/>
<comment type="caution">
    <text evidence="7">The sequence shown here is derived from an EMBL/GenBank/DDBJ whole genome shotgun (WGS) entry which is preliminary data.</text>
</comment>
<evidence type="ECO:0000313" key="7">
    <source>
        <dbReference type="EMBL" id="KAK5632498.1"/>
    </source>
</evidence>
<feature type="transmembrane region" description="Helical" evidence="6">
    <location>
        <begin position="81"/>
        <end position="105"/>
    </location>
</feature>
<keyword evidence="3 6" id="KW-0812">Transmembrane</keyword>
<evidence type="ECO:0000256" key="6">
    <source>
        <dbReference type="SAM" id="Phobius"/>
    </source>
</evidence>
<keyword evidence="4 6" id="KW-1133">Transmembrane helix</keyword>
<evidence type="ECO:0000256" key="4">
    <source>
        <dbReference type="ARBA" id="ARBA00022989"/>
    </source>
</evidence>
<sequence length="507" mass="55807">MNLTMAHHYEEHRLSSLDLHPDENVEVSRFEESSNGLLMEEIGVESQSRTQSSYEMLILTLSLAGLQSAYCSQFADGTDYLMSIGISPTVIASIWIIPPLCGATFQPLFGILSDALKVKLGRREPLLLLGGLGLLCALIIQAWSSTIANGLDGSCQGAWPACWIKVFVAILAVVMLYASAQAVQVATRAKMVDMCPASQQLRVNTLASRLISLTSVLYYILSYGLPPLMTVELRMQELALISAIIIVGTISIANVEGWESPPYSTSRAFSPRAPLGEGSYIQRVKDSVTARMFKILAVQFLSSFSWSHIYSSSAGTYQNPGRRDRHSPSFQAYHRERATGTIPTIYRAFDNDVCTPISSKPHRKRHLFVNQSLEVSLCWAATSMEAIASALLGVCCRYFVDKLYRLGTRARRLDWISWAVMQIIPYTMLTDEFLRNDGEPRSLSGLFLGINNLSMTIPQIIAGVICTTIFSTVSEKHTESMFNGMTGSLAIGSMVSLLATVVSFCIL</sequence>
<evidence type="ECO:0000256" key="2">
    <source>
        <dbReference type="ARBA" id="ARBA00022448"/>
    </source>
</evidence>
<feature type="transmembrane region" description="Helical" evidence="6">
    <location>
        <begin position="446"/>
        <end position="473"/>
    </location>
</feature>
<evidence type="ECO:0000256" key="5">
    <source>
        <dbReference type="ARBA" id="ARBA00023136"/>
    </source>
</evidence>
<dbReference type="PANTHER" id="PTHR19432:SF35">
    <property type="entry name" value="SOLUTE CARRIER FAMILY 45 MEMBER 3 ISOFORM X1"/>
    <property type="match status" value="1"/>
</dbReference>
<protein>
    <submittedName>
        <fullName evidence="7">Uncharacterized protein</fullName>
    </submittedName>
</protein>
<feature type="transmembrane region" description="Helical" evidence="6">
    <location>
        <begin position="238"/>
        <end position="258"/>
    </location>
</feature>
<keyword evidence="2" id="KW-0813">Transport</keyword>
<dbReference type="InterPro" id="IPR036259">
    <property type="entry name" value="MFS_trans_sf"/>
</dbReference>
<reference evidence="7 8" key="1">
    <citation type="submission" date="2023-10" db="EMBL/GenBank/DDBJ databases">
        <title>Draft genome sequence of Xylaria bambusicola isolate GMP-LS, the root and basal stem rot pathogen of sugarcane in Indonesia.</title>
        <authorList>
            <person name="Selvaraj P."/>
            <person name="Muralishankar V."/>
            <person name="Muruganantham S."/>
            <person name="Sp S."/>
            <person name="Haryani S."/>
            <person name="Lau K.J.X."/>
            <person name="Naqvi N.I."/>
        </authorList>
    </citation>
    <scope>NUCLEOTIDE SEQUENCE [LARGE SCALE GENOMIC DNA]</scope>
    <source>
        <strain evidence="7">GMP-LS</strain>
    </source>
</reference>
<feature type="transmembrane region" description="Helical" evidence="6">
    <location>
        <begin position="163"/>
        <end position="185"/>
    </location>
</feature>
<keyword evidence="5 6" id="KW-0472">Membrane</keyword>
<organism evidence="7 8">
    <name type="scientific">Xylaria bambusicola</name>
    <dbReference type="NCBI Taxonomy" id="326684"/>
    <lineage>
        <taxon>Eukaryota</taxon>
        <taxon>Fungi</taxon>
        <taxon>Dikarya</taxon>
        <taxon>Ascomycota</taxon>
        <taxon>Pezizomycotina</taxon>
        <taxon>Sordariomycetes</taxon>
        <taxon>Xylariomycetidae</taxon>
        <taxon>Xylariales</taxon>
        <taxon>Xylariaceae</taxon>
        <taxon>Xylaria</taxon>
    </lineage>
</organism>
<accession>A0AAN7ZB97</accession>
<dbReference type="GO" id="GO:0008506">
    <property type="term" value="F:sucrose:proton symporter activity"/>
    <property type="evidence" value="ECO:0007669"/>
    <property type="project" value="TreeGrafter"/>
</dbReference>
<comment type="subcellular location">
    <subcellularLocation>
        <location evidence="1">Membrane</location>
        <topology evidence="1">Multi-pass membrane protein</topology>
    </subcellularLocation>
</comment>
<name>A0AAN7ZB97_9PEZI</name>
<evidence type="ECO:0000256" key="3">
    <source>
        <dbReference type="ARBA" id="ARBA00022692"/>
    </source>
</evidence>
<dbReference type="EMBL" id="JAWHQM010000025">
    <property type="protein sequence ID" value="KAK5632498.1"/>
    <property type="molecule type" value="Genomic_DNA"/>
</dbReference>
<evidence type="ECO:0000313" key="8">
    <source>
        <dbReference type="Proteomes" id="UP001305414"/>
    </source>
</evidence>
<dbReference type="SUPFAM" id="SSF103473">
    <property type="entry name" value="MFS general substrate transporter"/>
    <property type="match status" value="1"/>
</dbReference>